<dbReference type="Pfam" id="PF10363">
    <property type="entry name" value="RTP1_C1"/>
    <property type="match status" value="1"/>
</dbReference>
<evidence type="ECO:0000259" key="2">
    <source>
        <dbReference type="Pfam" id="PF10304"/>
    </source>
</evidence>
<dbReference type="InterPro" id="IPR019414">
    <property type="entry name" value="Rtp1_C2"/>
</dbReference>
<dbReference type="VEuPathDB" id="FungiDB:H310_05446"/>
<dbReference type="EMBL" id="QUSY01000160">
    <property type="protein sequence ID" value="RHY32134.1"/>
    <property type="molecule type" value="Genomic_DNA"/>
</dbReference>
<reference evidence="4 5" key="1">
    <citation type="submission" date="2018-08" db="EMBL/GenBank/DDBJ databases">
        <title>Aphanomyces genome sequencing and annotation.</title>
        <authorList>
            <person name="Minardi D."/>
            <person name="Oidtmann B."/>
            <person name="Van Der Giezen M."/>
            <person name="Studholme D.J."/>
        </authorList>
    </citation>
    <scope>NUCLEOTIDE SEQUENCE [LARGE SCALE GENOMIC DNA]</scope>
    <source>
        <strain evidence="4 5">NJM0002</strain>
    </source>
</reference>
<name>A0A3R7AC41_9STRA</name>
<dbReference type="AlphaFoldDB" id="A0A3R7AC41"/>
<sequence>MVQHVATAASSPINPPSQLDNVLKSLLRILLLSQFKPMLLPAYLSDLLVCLIVRIHCMPDSPPGAAAALLQHLLDAVPIRVIMASLRGVLATPHDSTQLDAHPSSRSSTFLDAVFKAQCGRLLSQCVLKDGGVLATIEMLLSTVDEGNTQARLQVAALVRHTPSVGLIVTEDSSDPSDDTAMSFVSTEAEIEACVAAMKCTLSDLVKSYLHADTQRLLLCTVSHDPACLADSRAGILVFTQQHPAAATHIASCVLTTAPPRHVVRASLWCTKQPAPSTSHGLVFCAGGSGGVGLRRGQDENVIDHVIDAIVDLLGHPDLDESNVVVGELFSHLLTTYMHVRTTPPSEGLDKLDVDTGSMRLLLQITESLGPAVLRSGVVILQTLVTVLSMYIDADISGDDAENLDVLSVGLSMATTIVQAGASARTPDEEALLTKMLVPLEQLAAHPNAPIAEMASDLSLHILSRSAAPDDGAQSAVVTFDDMMARSNADLQSTQVPLRARGLARLTKWIRRRKPVNNVDALVQLCIHHLTDADSYVYLAAVQVCGLLQWAIHPYITDVVACVRGILDTERLTTDAHIALRRGAVFVLYHMLQVPPDGSSIPDAMTPIYRLLKHEAASETDPVCRFHAENGVKELDTIMRGELFHLSQDDDDRHPAGLPSLIFLNKER</sequence>
<proteinExistence type="inferred from homology"/>
<dbReference type="InterPro" id="IPR039600">
    <property type="entry name" value="TANGO6/Rtp1"/>
</dbReference>
<dbReference type="InterPro" id="IPR019451">
    <property type="entry name" value="Rtp1_C1"/>
</dbReference>
<evidence type="ECO:0008006" key="6">
    <source>
        <dbReference type="Google" id="ProtNLM"/>
    </source>
</evidence>
<accession>A0A3R7AC41</accession>
<dbReference type="PANTHER" id="PTHR20959:SF1">
    <property type="entry name" value="TRANSPORT AND GOLGI ORGANIZATION PROTEIN 6 HOMOLOG"/>
    <property type="match status" value="1"/>
</dbReference>
<keyword evidence="5" id="KW-1185">Reference proteome</keyword>
<feature type="domain" description="RNA polymerase II assembly factor Rtp1 C-terminal" evidence="2">
    <location>
        <begin position="607"/>
        <end position="637"/>
    </location>
</feature>
<dbReference type="Gene3D" id="1.25.10.10">
    <property type="entry name" value="Leucine-rich Repeat Variant"/>
    <property type="match status" value="1"/>
</dbReference>
<dbReference type="InterPro" id="IPR016024">
    <property type="entry name" value="ARM-type_fold"/>
</dbReference>
<dbReference type="GO" id="GO:0009306">
    <property type="term" value="P:protein secretion"/>
    <property type="evidence" value="ECO:0007669"/>
    <property type="project" value="TreeGrafter"/>
</dbReference>
<gene>
    <name evidence="4" type="ORF">DYB32_002832</name>
</gene>
<organism evidence="4 5">
    <name type="scientific">Aphanomyces invadans</name>
    <dbReference type="NCBI Taxonomy" id="157072"/>
    <lineage>
        <taxon>Eukaryota</taxon>
        <taxon>Sar</taxon>
        <taxon>Stramenopiles</taxon>
        <taxon>Oomycota</taxon>
        <taxon>Saprolegniomycetes</taxon>
        <taxon>Saprolegniales</taxon>
        <taxon>Verrucalvaceae</taxon>
        <taxon>Aphanomyces</taxon>
    </lineage>
</organism>
<dbReference type="InterPro" id="IPR011989">
    <property type="entry name" value="ARM-like"/>
</dbReference>
<dbReference type="PANTHER" id="PTHR20959">
    <property type="entry name" value="TRANSPORT AND GOLGI ORGANIZATION PROTEIN 6 FAMILY MEMBER"/>
    <property type="match status" value="1"/>
</dbReference>
<feature type="domain" description="RNA polymerase II assembly factor Rtp1 C-terminal" evidence="3">
    <location>
        <begin position="489"/>
        <end position="548"/>
    </location>
</feature>
<evidence type="ECO:0000313" key="5">
    <source>
        <dbReference type="Proteomes" id="UP000285060"/>
    </source>
</evidence>
<protein>
    <recommendedName>
        <fullName evidence="6">RNA polymerase II assembly factor Rtp1 C-terminal domain-containing protein</fullName>
    </recommendedName>
</protein>
<comment type="caution">
    <text evidence="4">The sequence shown here is derived from an EMBL/GenBank/DDBJ whole genome shotgun (WGS) entry which is preliminary data.</text>
</comment>
<evidence type="ECO:0000313" key="4">
    <source>
        <dbReference type="EMBL" id="RHY32134.1"/>
    </source>
</evidence>
<evidence type="ECO:0000256" key="1">
    <source>
        <dbReference type="ARBA" id="ARBA00005724"/>
    </source>
</evidence>
<dbReference type="Proteomes" id="UP000285060">
    <property type="component" value="Unassembled WGS sequence"/>
</dbReference>
<dbReference type="Pfam" id="PF10304">
    <property type="entry name" value="RTP1_C2"/>
    <property type="match status" value="1"/>
</dbReference>
<comment type="similarity">
    <text evidence="1">Belongs to the Tango6 family.</text>
</comment>
<evidence type="ECO:0000259" key="3">
    <source>
        <dbReference type="Pfam" id="PF10363"/>
    </source>
</evidence>
<dbReference type="SUPFAM" id="SSF48371">
    <property type="entry name" value="ARM repeat"/>
    <property type="match status" value="1"/>
</dbReference>